<evidence type="ECO:0000313" key="6">
    <source>
        <dbReference type="EMBL" id="MBE9075963.1"/>
    </source>
</evidence>
<dbReference type="GO" id="GO:0046872">
    <property type="term" value="F:metal ion binding"/>
    <property type="evidence" value="ECO:0007669"/>
    <property type="project" value="UniProtKB-KW"/>
</dbReference>
<keyword evidence="4" id="KW-0460">Magnesium</keyword>
<dbReference type="InterPro" id="IPR006439">
    <property type="entry name" value="HAD-SF_hydro_IA"/>
</dbReference>
<dbReference type="SFLD" id="SFLDG01135">
    <property type="entry name" value="C1.5.6:_HAD__Beta-PGM__Phospha"/>
    <property type="match status" value="1"/>
</dbReference>
<accession>A0A8J7AT61</accession>
<dbReference type="SFLD" id="SFLDS00003">
    <property type="entry name" value="Haloacid_Dehalogenase"/>
    <property type="match status" value="1"/>
</dbReference>
<keyword evidence="3" id="KW-0479">Metal-binding</keyword>
<dbReference type="InterPro" id="IPR051600">
    <property type="entry name" value="Beta-PGM-like"/>
</dbReference>
<keyword evidence="6" id="KW-0378">Hydrolase</keyword>
<dbReference type="Gene3D" id="1.10.150.240">
    <property type="entry name" value="Putative phosphatase, domain 2"/>
    <property type="match status" value="1"/>
</dbReference>
<evidence type="ECO:0000313" key="7">
    <source>
        <dbReference type="Proteomes" id="UP000636505"/>
    </source>
</evidence>
<dbReference type="Proteomes" id="UP000636505">
    <property type="component" value="Unassembled WGS sequence"/>
</dbReference>
<comment type="similarity">
    <text evidence="2">Belongs to the HAD-like hydrolase superfamily. CbbY/CbbZ/Gph/YieH family.</text>
</comment>
<dbReference type="GO" id="GO:0016787">
    <property type="term" value="F:hydrolase activity"/>
    <property type="evidence" value="ECO:0007669"/>
    <property type="project" value="UniProtKB-KW"/>
</dbReference>
<dbReference type="PANTHER" id="PTHR46193:SF18">
    <property type="entry name" value="HEXITOL PHOSPHATASE B"/>
    <property type="match status" value="1"/>
</dbReference>
<dbReference type="NCBIfam" id="TIGR01509">
    <property type="entry name" value="HAD-SF-IA-v3"/>
    <property type="match status" value="1"/>
</dbReference>
<evidence type="ECO:0000256" key="3">
    <source>
        <dbReference type="ARBA" id="ARBA00022723"/>
    </source>
</evidence>
<evidence type="ECO:0000256" key="5">
    <source>
        <dbReference type="ARBA" id="ARBA00023277"/>
    </source>
</evidence>
<dbReference type="RefSeq" id="WP_193904627.1">
    <property type="nucleotide sequence ID" value="NZ_JADEXG010000002.1"/>
</dbReference>
<proteinExistence type="inferred from homology"/>
<dbReference type="SUPFAM" id="SSF56784">
    <property type="entry name" value="HAD-like"/>
    <property type="match status" value="1"/>
</dbReference>
<gene>
    <name evidence="6" type="ORF">IQ241_01395</name>
</gene>
<dbReference type="Pfam" id="PF00702">
    <property type="entry name" value="Hydrolase"/>
    <property type="match status" value="1"/>
</dbReference>
<sequence>MLKAAIFDLDGTLTTSDAIHLQIWKQIFKSNGLAIDDAFFEENISGRQNDDIIAEYFPHLNAAERHQFGEDKEAIFFKLAAGQLKPLPGLFDLLDWIRVNQLKLALVTNAPRPTALFMLKALGLADAFDPIVIAGELPRAKPDPMAYRQALRRLEIKASQAVVFEDSPAGIQAALGADIPTVGLTTTHSAASLLKRGVSLAIDDFTDGRLLEHLGLFGQPQLEVPVCQERSSASVSPTLVPVW</sequence>
<dbReference type="PRINTS" id="PR00413">
    <property type="entry name" value="HADHALOGNASE"/>
</dbReference>
<name>A0A8J7AT61_9CYAN</name>
<evidence type="ECO:0000256" key="1">
    <source>
        <dbReference type="ARBA" id="ARBA00001946"/>
    </source>
</evidence>
<dbReference type="InterPro" id="IPR036412">
    <property type="entry name" value="HAD-like_sf"/>
</dbReference>
<dbReference type="CDD" id="cd07505">
    <property type="entry name" value="HAD_BPGM-like"/>
    <property type="match status" value="1"/>
</dbReference>
<keyword evidence="7" id="KW-1185">Reference proteome</keyword>
<protein>
    <submittedName>
        <fullName evidence="6">HAD-IA family hydrolase</fullName>
    </submittedName>
</protein>
<dbReference type="Gene3D" id="3.40.50.1000">
    <property type="entry name" value="HAD superfamily/HAD-like"/>
    <property type="match status" value="1"/>
</dbReference>
<keyword evidence="5" id="KW-0119">Carbohydrate metabolism</keyword>
<organism evidence="6 7">
    <name type="scientific">Vasconcelosia minhoensis LEGE 07310</name>
    <dbReference type="NCBI Taxonomy" id="915328"/>
    <lineage>
        <taxon>Bacteria</taxon>
        <taxon>Bacillati</taxon>
        <taxon>Cyanobacteriota</taxon>
        <taxon>Cyanophyceae</taxon>
        <taxon>Nodosilineales</taxon>
        <taxon>Cymatolegaceae</taxon>
        <taxon>Vasconcelosia</taxon>
        <taxon>Vasconcelosia minhoensis</taxon>
    </lineage>
</organism>
<dbReference type="InterPro" id="IPR023198">
    <property type="entry name" value="PGP-like_dom2"/>
</dbReference>
<dbReference type="EMBL" id="JADEXG010000002">
    <property type="protein sequence ID" value="MBE9075963.1"/>
    <property type="molecule type" value="Genomic_DNA"/>
</dbReference>
<evidence type="ECO:0000256" key="4">
    <source>
        <dbReference type="ARBA" id="ARBA00022842"/>
    </source>
</evidence>
<dbReference type="AlphaFoldDB" id="A0A8J7AT61"/>
<evidence type="ECO:0000256" key="2">
    <source>
        <dbReference type="ARBA" id="ARBA00006171"/>
    </source>
</evidence>
<reference evidence="6" key="1">
    <citation type="submission" date="2020-10" db="EMBL/GenBank/DDBJ databases">
        <authorList>
            <person name="Castelo-Branco R."/>
            <person name="Eusebio N."/>
            <person name="Adriana R."/>
            <person name="Vieira A."/>
            <person name="Brugerolle De Fraissinette N."/>
            <person name="Rezende De Castro R."/>
            <person name="Schneider M.P."/>
            <person name="Vasconcelos V."/>
            <person name="Leao P.N."/>
        </authorList>
    </citation>
    <scope>NUCLEOTIDE SEQUENCE</scope>
    <source>
        <strain evidence="6">LEGE 07310</strain>
    </source>
</reference>
<comment type="caution">
    <text evidence="6">The sequence shown here is derived from an EMBL/GenBank/DDBJ whole genome shotgun (WGS) entry which is preliminary data.</text>
</comment>
<dbReference type="PANTHER" id="PTHR46193">
    <property type="entry name" value="6-PHOSPHOGLUCONATE PHOSPHATASE"/>
    <property type="match status" value="1"/>
</dbReference>
<dbReference type="SFLD" id="SFLDG01129">
    <property type="entry name" value="C1.5:_HAD__Beta-PGM__Phosphata"/>
    <property type="match status" value="1"/>
</dbReference>
<dbReference type="InterPro" id="IPR023214">
    <property type="entry name" value="HAD_sf"/>
</dbReference>
<comment type="cofactor">
    <cofactor evidence="1">
        <name>Mg(2+)</name>
        <dbReference type="ChEBI" id="CHEBI:18420"/>
    </cofactor>
</comment>